<evidence type="ECO:0000256" key="4">
    <source>
        <dbReference type="ARBA" id="ARBA00022801"/>
    </source>
</evidence>
<keyword evidence="4" id="KW-0378">Hydrolase</keyword>
<dbReference type="InterPro" id="IPR000816">
    <property type="entry name" value="Peptidase_C15"/>
</dbReference>
<evidence type="ECO:0000313" key="8">
    <source>
        <dbReference type="EMBL" id="MBN9645111.1"/>
    </source>
</evidence>
<feature type="region of interest" description="Disordered" evidence="7">
    <location>
        <begin position="97"/>
        <end position="120"/>
    </location>
</feature>
<dbReference type="PANTHER" id="PTHR23402">
    <property type="entry name" value="PROTEASE FAMILY C15 PYROGLUTAMYL-PEPTIDASE I-RELATED"/>
    <property type="match status" value="1"/>
</dbReference>
<dbReference type="PANTHER" id="PTHR23402:SF1">
    <property type="entry name" value="PYROGLUTAMYL-PEPTIDASE I"/>
    <property type="match status" value="1"/>
</dbReference>
<keyword evidence="9" id="KW-1185">Reference proteome</keyword>
<dbReference type="PRINTS" id="PR00706">
    <property type="entry name" value="PYROGLUPTASE"/>
</dbReference>
<dbReference type="RefSeq" id="WP_207279587.1">
    <property type="nucleotide sequence ID" value="NZ_JAFLEQ010000017.1"/>
</dbReference>
<evidence type="ECO:0000256" key="1">
    <source>
        <dbReference type="ARBA" id="ARBA00006641"/>
    </source>
</evidence>
<comment type="caution">
    <text evidence="8">The sequence shown here is derived from an EMBL/GenBank/DDBJ whole genome shotgun (WGS) entry which is preliminary data.</text>
</comment>
<sequence length="235" mass="24376">MKKILLTCFEPFGGSPVNASEQALGEFCARLRSSPIDGAEIAVEVLPVAFAAGTRALAEAVSRHQPDAIVGFGEDTRRRYINVETRGINQMHARIADNSGDKPRKMTIDASPSAPGSRELTFPADPLVQAVGDAGLKAVVSTDAGSFVCNTLAYLLPEFGVPAAFIHLPALRQDNRDIPGAGSGSRPDGQAPRGPAHPHSDPGRLRAPATIGDLATAVAAIVAVVAADTPPTRSG</sequence>
<dbReference type="SUPFAM" id="SSF53182">
    <property type="entry name" value="Pyrrolidone carboxyl peptidase (pyroglutamate aminopeptidase)"/>
    <property type="match status" value="1"/>
</dbReference>
<dbReference type="GO" id="GO:0006508">
    <property type="term" value="P:proteolysis"/>
    <property type="evidence" value="ECO:0007669"/>
    <property type="project" value="UniProtKB-KW"/>
</dbReference>
<keyword evidence="2" id="KW-0963">Cytoplasm</keyword>
<keyword evidence="5" id="KW-0788">Thiol protease</keyword>
<dbReference type="InterPro" id="IPR033694">
    <property type="entry name" value="PGPEP1_Cys_AS"/>
</dbReference>
<dbReference type="Proteomes" id="UP000664332">
    <property type="component" value="Unassembled WGS sequence"/>
</dbReference>
<evidence type="ECO:0000256" key="5">
    <source>
        <dbReference type="ARBA" id="ARBA00022807"/>
    </source>
</evidence>
<accession>A0A939IWB3</accession>
<dbReference type="Pfam" id="PF01470">
    <property type="entry name" value="Peptidase_C15"/>
    <property type="match status" value="1"/>
</dbReference>
<dbReference type="Gene3D" id="3.40.630.20">
    <property type="entry name" value="Peptidase C15, pyroglutamyl peptidase I-like"/>
    <property type="match status" value="1"/>
</dbReference>
<dbReference type="AlphaFoldDB" id="A0A939IWB3"/>
<name>A0A939IWB3_9CORY</name>
<reference evidence="8" key="1">
    <citation type="submission" date="2021-03" db="EMBL/GenBank/DDBJ databases">
        <authorList>
            <person name="Sun Q."/>
        </authorList>
    </citation>
    <scope>NUCLEOTIDE SEQUENCE</scope>
    <source>
        <strain evidence="8">CCM 8862</strain>
    </source>
</reference>
<dbReference type="InterPro" id="IPR016125">
    <property type="entry name" value="Peptidase_C15-like"/>
</dbReference>
<comment type="catalytic activity">
    <reaction evidence="6">
        <text>Release of an N-terminal pyroglutamyl group from a polypeptide, the second amino acid generally not being Pro.</text>
        <dbReference type="EC" id="3.4.19.3"/>
    </reaction>
</comment>
<organism evidence="8 9">
    <name type="scientific">Corynebacterium mendelii</name>
    <dbReference type="NCBI Taxonomy" id="2765362"/>
    <lineage>
        <taxon>Bacteria</taxon>
        <taxon>Bacillati</taxon>
        <taxon>Actinomycetota</taxon>
        <taxon>Actinomycetes</taxon>
        <taxon>Mycobacteriales</taxon>
        <taxon>Corynebacteriaceae</taxon>
        <taxon>Corynebacterium</taxon>
    </lineage>
</organism>
<dbReference type="InterPro" id="IPR036440">
    <property type="entry name" value="Peptidase_C15-like_sf"/>
</dbReference>
<proteinExistence type="inferred from homology"/>
<dbReference type="EC" id="3.4.19.3" evidence="6"/>
<feature type="region of interest" description="Disordered" evidence="7">
    <location>
        <begin position="176"/>
        <end position="207"/>
    </location>
</feature>
<gene>
    <name evidence="8" type="ORF">JZY06_10900</name>
</gene>
<dbReference type="GO" id="GO:0005829">
    <property type="term" value="C:cytosol"/>
    <property type="evidence" value="ECO:0007669"/>
    <property type="project" value="InterPro"/>
</dbReference>
<keyword evidence="3" id="KW-0645">Protease</keyword>
<evidence type="ECO:0000313" key="9">
    <source>
        <dbReference type="Proteomes" id="UP000664332"/>
    </source>
</evidence>
<comment type="similarity">
    <text evidence="1">Belongs to the peptidase C15 family.</text>
</comment>
<evidence type="ECO:0000256" key="7">
    <source>
        <dbReference type="SAM" id="MobiDB-lite"/>
    </source>
</evidence>
<dbReference type="EMBL" id="JAFLEQ010000017">
    <property type="protein sequence ID" value="MBN9645111.1"/>
    <property type="molecule type" value="Genomic_DNA"/>
</dbReference>
<feature type="active site" evidence="6">
    <location>
        <position position="149"/>
    </location>
</feature>
<dbReference type="PROSITE" id="PS01334">
    <property type="entry name" value="PYRASE_CYS"/>
    <property type="match status" value="1"/>
</dbReference>
<dbReference type="GO" id="GO:0016920">
    <property type="term" value="F:pyroglutamyl-peptidase activity"/>
    <property type="evidence" value="ECO:0007669"/>
    <property type="project" value="UniProtKB-EC"/>
</dbReference>
<protein>
    <recommendedName>
        <fullName evidence="6">Pyroglutamyl-peptidase I</fullName>
        <ecNumber evidence="6">3.4.19.3</ecNumber>
    </recommendedName>
</protein>
<evidence type="ECO:0000256" key="6">
    <source>
        <dbReference type="PROSITE-ProRule" id="PRU10077"/>
    </source>
</evidence>
<evidence type="ECO:0000256" key="3">
    <source>
        <dbReference type="ARBA" id="ARBA00022670"/>
    </source>
</evidence>
<evidence type="ECO:0000256" key="2">
    <source>
        <dbReference type="ARBA" id="ARBA00022490"/>
    </source>
</evidence>